<dbReference type="OrthoDB" id="120976at2759"/>
<dbReference type="SMART" id="SM00368">
    <property type="entry name" value="LRR_RI"/>
    <property type="match status" value="3"/>
</dbReference>
<proteinExistence type="predicted"/>
<dbReference type="HOGENOM" id="CLU_614323_0_0_1"/>
<accession>N6TRU5</accession>
<protein>
    <submittedName>
        <fullName evidence="1">Uncharacterized protein</fullName>
    </submittedName>
</protein>
<dbReference type="SUPFAM" id="SSF52047">
    <property type="entry name" value="RNI-like"/>
    <property type="match status" value="1"/>
</dbReference>
<organism evidence="1">
    <name type="scientific">Dendroctonus ponderosae</name>
    <name type="common">Mountain pine beetle</name>
    <dbReference type="NCBI Taxonomy" id="77166"/>
    <lineage>
        <taxon>Eukaryota</taxon>
        <taxon>Metazoa</taxon>
        <taxon>Ecdysozoa</taxon>
        <taxon>Arthropoda</taxon>
        <taxon>Hexapoda</taxon>
        <taxon>Insecta</taxon>
        <taxon>Pterygota</taxon>
        <taxon>Neoptera</taxon>
        <taxon>Endopterygota</taxon>
        <taxon>Coleoptera</taxon>
        <taxon>Polyphaga</taxon>
        <taxon>Cucujiformia</taxon>
        <taxon>Curculionidae</taxon>
        <taxon>Scolytinae</taxon>
        <taxon>Dendroctonus</taxon>
    </lineage>
</organism>
<dbReference type="Gene3D" id="3.80.10.10">
    <property type="entry name" value="Ribonuclease Inhibitor"/>
    <property type="match status" value="2"/>
</dbReference>
<name>N6TRU5_DENPD</name>
<dbReference type="Pfam" id="PF13516">
    <property type="entry name" value="LRR_6"/>
    <property type="match status" value="3"/>
</dbReference>
<sequence length="446" mass="50517">MIKEDGQVVLVDNAPTIRKSIIPLDSNLVIYAYSNLNLKLRALDFRCFRIMDPRLFFAIIQTMPHFPDLFSLQLDYCNLTSEHILILKQHLSRQKTLSELNLTGNPHGHRSFHRLLRCGLKVLILKFCNIAEKGLRKMASEYLNHPYEPPGLLHLDLSHNPVFDEGCKYIASILKCDRTLRSLNLTDCKIRDSGLELIALSFRTFALSDDEICVRRKIRLDYFRLLQETPFSDEPNATKPEATLANPKGSSRDSFSLVETTVKIHPFVNETVQENREILVKGNCTLEHLNISYNQLSKSSLDLLLKTVMEQAGTLEALQQLVLEGNCRNDPECDSLKITIQEWLAGRKTRSRSLPGSVKSKSSLKRRRSSGATSTTSGLSIICMGLSGGDSKCSCFWDFLAFFKFEPNFLRALGDMLDSTTVWVSVWFNSVLFLDGSLADTRNCLK</sequence>
<feature type="non-terminal residue" evidence="1">
    <location>
        <position position="1"/>
    </location>
</feature>
<dbReference type="InterPro" id="IPR032675">
    <property type="entry name" value="LRR_dom_sf"/>
</dbReference>
<dbReference type="InterPro" id="IPR001611">
    <property type="entry name" value="Leu-rich_rpt"/>
</dbReference>
<dbReference type="InterPro" id="IPR053040">
    <property type="entry name" value="LRR-containing_protein_71"/>
</dbReference>
<dbReference type="PANTHER" id="PTHR46984:SF1">
    <property type="entry name" value="LEUCINE-RICH REPEAT-CONTAINING PROTEIN 71"/>
    <property type="match status" value="1"/>
</dbReference>
<gene>
    <name evidence="1" type="ORF">YQE_11276</name>
</gene>
<evidence type="ECO:0000313" key="1">
    <source>
        <dbReference type="EMBL" id="ENN71985.1"/>
    </source>
</evidence>
<dbReference type="AlphaFoldDB" id="N6TRU5"/>
<dbReference type="PANTHER" id="PTHR46984">
    <property type="entry name" value="LEUCINE-RICH REPEAT-CONTAINING PROTEIN 71"/>
    <property type="match status" value="1"/>
</dbReference>
<reference evidence="1" key="1">
    <citation type="journal article" date="2013" name="Genome Biol.">
        <title>Draft genome of the mountain pine beetle, Dendroctonus ponderosae Hopkins, a major forest pest.</title>
        <authorList>
            <person name="Keeling C.I."/>
            <person name="Yuen M.M."/>
            <person name="Liao N.Y."/>
            <person name="Docking T.R."/>
            <person name="Chan S.K."/>
            <person name="Taylor G.A."/>
            <person name="Palmquist D.L."/>
            <person name="Jackman S.D."/>
            <person name="Nguyen A."/>
            <person name="Li M."/>
            <person name="Henderson H."/>
            <person name="Janes J.K."/>
            <person name="Zhao Y."/>
            <person name="Pandoh P."/>
            <person name="Moore R."/>
            <person name="Sperling F.A."/>
            <person name="Huber D.P."/>
            <person name="Birol I."/>
            <person name="Jones S.J."/>
            <person name="Bohlmann J."/>
        </authorList>
    </citation>
    <scope>NUCLEOTIDE SEQUENCE</scope>
</reference>
<dbReference type="EMBL" id="KB741247">
    <property type="protein sequence ID" value="ENN71985.1"/>
    <property type="molecule type" value="Genomic_DNA"/>
</dbReference>